<accession>A0A5B7GDZ5</accession>
<evidence type="ECO:0000313" key="1">
    <source>
        <dbReference type="EMBL" id="MPC58520.1"/>
    </source>
</evidence>
<comment type="caution">
    <text evidence="1">The sequence shown here is derived from an EMBL/GenBank/DDBJ whole genome shotgun (WGS) entry which is preliminary data.</text>
</comment>
<name>A0A5B7GDZ5_PORTR</name>
<dbReference type="Proteomes" id="UP000324222">
    <property type="component" value="Unassembled WGS sequence"/>
</dbReference>
<dbReference type="AlphaFoldDB" id="A0A5B7GDZ5"/>
<sequence>MRQSSAGTQEVNTMRATLPQASVLLLGGVVAVLVGPCRSSVTQEPINNDQLSSHTPPSAELIQSVMVNQMTLLRMLNQSSTNCSPVSNKAQRSSTGLEEIGSHCVCFL</sequence>
<gene>
    <name evidence="1" type="ORF">E2C01_052526</name>
</gene>
<protein>
    <submittedName>
        <fullName evidence="1">Uncharacterized protein</fullName>
    </submittedName>
</protein>
<proteinExistence type="predicted"/>
<organism evidence="1 2">
    <name type="scientific">Portunus trituberculatus</name>
    <name type="common">Swimming crab</name>
    <name type="synonym">Neptunus trituberculatus</name>
    <dbReference type="NCBI Taxonomy" id="210409"/>
    <lineage>
        <taxon>Eukaryota</taxon>
        <taxon>Metazoa</taxon>
        <taxon>Ecdysozoa</taxon>
        <taxon>Arthropoda</taxon>
        <taxon>Crustacea</taxon>
        <taxon>Multicrustacea</taxon>
        <taxon>Malacostraca</taxon>
        <taxon>Eumalacostraca</taxon>
        <taxon>Eucarida</taxon>
        <taxon>Decapoda</taxon>
        <taxon>Pleocyemata</taxon>
        <taxon>Brachyura</taxon>
        <taxon>Eubrachyura</taxon>
        <taxon>Portunoidea</taxon>
        <taxon>Portunidae</taxon>
        <taxon>Portuninae</taxon>
        <taxon>Portunus</taxon>
    </lineage>
</organism>
<keyword evidence="2" id="KW-1185">Reference proteome</keyword>
<dbReference type="OrthoDB" id="6133475at2759"/>
<reference evidence="1 2" key="1">
    <citation type="submission" date="2019-05" db="EMBL/GenBank/DDBJ databases">
        <title>Another draft genome of Portunus trituberculatus and its Hox gene families provides insights of decapod evolution.</title>
        <authorList>
            <person name="Jeong J.-H."/>
            <person name="Song I."/>
            <person name="Kim S."/>
            <person name="Choi T."/>
            <person name="Kim D."/>
            <person name="Ryu S."/>
            <person name="Kim W."/>
        </authorList>
    </citation>
    <scope>NUCLEOTIDE SEQUENCE [LARGE SCALE GENOMIC DNA]</scope>
    <source>
        <tissue evidence="1">Muscle</tissue>
    </source>
</reference>
<dbReference type="EMBL" id="VSRR010015760">
    <property type="protein sequence ID" value="MPC58520.1"/>
    <property type="molecule type" value="Genomic_DNA"/>
</dbReference>
<evidence type="ECO:0000313" key="2">
    <source>
        <dbReference type="Proteomes" id="UP000324222"/>
    </source>
</evidence>